<reference evidence="2" key="1">
    <citation type="submission" date="2020-01" db="EMBL/GenBank/DDBJ databases">
        <authorList>
            <person name="Mishra B."/>
        </authorList>
    </citation>
    <scope>NUCLEOTIDE SEQUENCE [LARGE SCALE GENOMIC DNA]</scope>
</reference>
<gene>
    <name evidence="2" type="ORF">MERR_LOCUS14763</name>
</gene>
<dbReference type="AlphaFoldDB" id="A0A6D2IQX6"/>
<evidence type="ECO:0000256" key="1">
    <source>
        <dbReference type="SAM" id="MobiDB-lite"/>
    </source>
</evidence>
<feature type="compositionally biased region" description="Low complexity" evidence="1">
    <location>
        <begin position="51"/>
        <end position="67"/>
    </location>
</feature>
<comment type="caution">
    <text evidence="2">The sequence shown here is derived from an EMBL/GenBank/DDBJ whole genome shotgun (WGS) entry which is preliminary data.</text>
</comment>
<evidence type="ECO:0000313" key="2">
    <source>
        <dbReference type="EMBL" id="CAA7027528.1"/>
    </source>
</evidence>
<dbReference type="EMBL" id="CACVBM020001057">
    <property type="protein sequence ID" value="CAA7027528.1"/>
    <property type="molecule type" value="Genomic_DNA"/>
</dbReference>
<organism evidence="2 3">
    <name type="scientific">Microthlaspi erraticum</name>
    <dbReference type="NCBI Taxonomy" id="1685480"/>
    <lineage>
        <taxon>Eukaryota</taxon>
        <taxon>Viridiplantae</taxon>
        <taxon>Streptophyta</taxon>
        <taxon>Embryophyta</taxon>
        <taxon>Tracheophyta</taxon>
        <taxon>Spermatophyta</taxon>
        <taxon>Magnoliopsida</taxon>
        <taxon>eudicotyledons</taxon>
        <taxon>Gunneridae</taxon>
        <taxon>Pentapetalae</taxon>
        <taxon>rosids</taxon>
        <taxon>malvids</taxon>
        <taxon>Brassicales</taxon>
        <taxon>Brassicaceae</taxon>
        <taxon>Coluteocarpeae</taxon>
        <taxon>Microthlaspi</taxon>
    </lineage>
</organism>
<dbReference type="Proteomes" id="UP000467841">
    <property type="component" value="Unassembled WGS sequence"/>
</dbReference>
<keyword evidence="3" id="KW-1185">Reference proteome</keyword>
<proteinExistence type="predicted"/>
<protein>
    <submittedName>
        <fullName evidence="2">Uncharacterized protein</fullName>
    </submittedName>
</protein>
<accession>A0A6D2IQX6</accession>
<evidence type="ECO:0000313" key="3">
    <source>
        <dbReference type="Proteomes" id="UP000467841"/>
    </source>
</evidence>
<name>A0A6D2IQX6_9BRAS</name>
<sequence>MYFQNYGEVLQVVIMKYRDTERVVMQKHMIDGKSVTSLLQDAMAGAPLNVTGSASGSGPSTSNSLPSMFPAGSAPPRSCGSPHSVKQSFTSAVKLITNMDS</sequence>
<feature type="region of interest" description="Disordered" evidence="1">
    <location>
        <begin position="49"/>
        <end position="85"/>
    </location>
</feature>